<dbReference type="InterPro" id="IPR000792">
    <property type="entry name" value="Tscrpt_reg_LuxR_C"/>
</dbReference>
<dbReference type="SMART" id="SM00448">
    <property type="entry name" value="REC"/>
    <property type="match status" value="1"/>
</dbReference>
<dbReference type="PRINTS" id="PR00038">
    <property type="entry name" value="HTHLUXR"/>
</dbReference>
<evidence type="ECO:0000313" key="7">
    <source>
        <dbReference type="Proteomes" id="UP000321750"/>
    </source>
</evidence>
<dbReference type="PROSITE" id="PS50110">
    <property type="entry name" value="RESPONSE_REGULATORY"/>
    <property type="match status" value="1"/>
</dbReference>
<reference evidence="6 7" key="1">
    <citation type="submission" date="2019-07" db="EMBL/GenBank/DDBJ databases">
        <title>Whole genome shotgun sequence of Methylobacterium gnaphalii NBRC 107716.</title>
        <authorList>
            <person name="Hosoyama A."/>
            <person name="Uohara A."/>
            <person name="Ohji S."/>
            <person name="Ichikawa N."/>
        </authorList>
    </citation>
    <scope>NUCLEOTIDE SEQUENCE [LARGE SCALE GENOMIC DNA]</scope>
    <source>
        <strain evidence="6 7">NBRC 107716</strain>
    </source>
</reference>
<feature type="domain" description="Response regulatory" evidence="5">
    <location>
        <begin position="23"/>
        <end position="144"/>
    </location>
</feature>
<evidence type="ECO:0000256" key="2">
    <source>
        <dbReference type="ARBA" id="ARBA00023125"/>
    </source>
</evidence>
<sequence length="239" mass="26226">MKTEAQRTRLVQQGGKETVALTSVLIIDDHPVVLGGLRRILEDASANLGIRQIHEATDIVSGYRNFHKLRHELVITDLSFQDRDLAGLSLIRRMNALQAGVRILAFSMHDDPVVVSRAVGSGALGYVLKDAPTATIIEALRSVQAGQGYLEHRLATRVAMLSTGRSSQPLGALSARELQILSLLSRGKSYRVIADNLSVSYRTVISACSSMRQKLGVQNLAELIHVAVSENKRRAQWRL</sequence>
<dbReference type="GO" id="GO:0003677">
    <property type="term" value="F:DNA binding"/>
    <property type="evidence" value="ECO:0007669"/>
    <property type="project" value="UniProtKB-KW"/>
</dbReference>
<dbReference type="CDD" id="cd06170">
    <property type="entry name" value="LuxR_C_like"/>
    <property type="match status" value="1"/>
</dbReference>
<keyword evidence="1 3" id="KW-0597">Phosphoprotein</keyword>
<dbReference type="EMBL" id="BJZV01000011">
    <property type="protein sequence ID" value="GEP10324.1"/>
    <property type="molecule type" value="Genomic_DNA"/>
</dbReference>
<dbReference type="SUPFAM" id="SSF52172">
    <property type="entry name" value="CheY-like"/>
    <property type="match status" value="1"/>
</dbReference>
<dbReference type="SMART" id="SM00421">
    <property type="entry name" value="HTH_LUXR"/>
    <property type="match status" value="1"/>
</dbReference>
<dbReference type="GO" id="GO:0006355">
    <property type="term" value="P:regulation of DNA-templated transcription"/>
    <property type="evidence" value="ECO:0007669"/>
    <property type="project" value="InterPro"/>
</dbReference>
<organism evidence="6 7">
    <name type="scientific">Methylobacterium gnaphalii</name>
    <dbReference type="NCBI Taxonomy" id="1010610"/>
    <lineage>
        <taxon>Bacteria</taxon>
        <taxon>Pseudomonadati</taxon>
        <taxon>Pseudomonadota</taxon>
        <taxon>Alphaproteobacteria</taxon>
        <taxon>Hyphomicrobiales</taxon>
        <taxon>Methylobacteriaceae</taxon>
        <taxon>Methylobacterium</taxon>
    </lineage>
</organism>
<dbReference type="Gene3D" id="3.40.50.2300">
    <property type="match status" value="1"/>
</dbReference>
<dbReference type="InterPro" id="IPR058245">
    <property type="entry name" value="NreC/VraR/RcsB-like_REC"/>
</dbReference>
<protein>
    <submittedName>
        <fullName evidence="6">DNA-binding response regulator</fullName>
    </submittedName>
</protein>
<name>A0A512JK45_9HYPH</name>
<dbReference type="SUPFAM" id="SSF46894">
    <property type="entry name" value="C-terminal effector domain of the bipartite response regulators"/>
    <property type="match status" value="1"/>
</dbReference>
<dbReference type="GO" id="GO:0000160">
    <property type="term" value="P:phosphorelay signal transduction system"/>
    <property type="evidence" value="ECO:0007669"/>
    <property type="project" value="InterPro"/>
</dbReference>
<dbReference type="InterPro" id="IPR016032">
    <property type="entry name" value="Sig_transdc_resp-reg_C-effctor"/>
</dbReference>
<evidence type="ECO:0000256" key="3">
    <source>
        <dbReference type="PROSITE-ProRule" id="PRU00169"/>
    </source>
</evidence>
<keyword evidence="7" id="KW-1185">Reference proteome</keyword>
<dbReference type="Pfam" id="PF00072">
    <property type="entry name" value="Response_reg"/>
    <property type="match status" value="1"/>
</dbReference>
<feature type="modified residue" description="4-aspartylphosphate" evidence="3">
    <location>
        <position position="77"/>
    </location>
</feature>
<gene>
    <name evidence="6" type="primary">elmR_1</name>
    <name evidence="6" type="ORF">MGN01_21690</name>
</gene>
<dbReference type="AlphaFoldDB" id="A0A512JK45"/>
<evidence type="ECO:0000259" key="5">
    <source>
        <dbReference type="PROSITE" id="PS50110"/>
    </source>
</evidence>
<dbReference type="PROSITE" id="PS50043">
    <property type="entry name" value="HTH_LUXR_2"/>
    <property type="match status" value="1"/>
</dbReference>
<dbReference type="InterPro" id="IPR039420">
    <property type="entry name" value="WalR-like"/>
</dbReference>
<dbReference type="PANTHER" id="PTHR43214">
    <property type="entry name" value="TWO-COMPONENT RESPONSE REGULATOR"/>
    <property type="match status" value="1"/>
</dbReference>
<comment type="caution">
    <text evidence="6">The sequence shown here is derived from an EMBL/GenBank/DDBJ whole genome shotgun (WGS) entry which is preliminary data.</text>
</comment>
<keyword evidence="2 6" id="KW-0238">DNA-binding</keyword>
<dbReference type="PROSITE" id="PS00622">
    <property type="entry name" value="HTH_LUXR_1"/>
    <property type="match status" value="1"/>
</dbReference>
<dbReference type="InterPro" id="IPR001789">
    <property type="entry name" value="Sig_transdc_resp-reg_receiver"/>
</dbReference>
<dbReference type="Pfam" id="PF00196">
    <property type="entry name" value="GerE"/>
    <property type="match status" value="1"/>
</dbReference>
<feature type="domain" description="HTH luxR-type" evidence="4">
    <location>
        <begin position="166"/>
        <end position="231"/>
    </location>
</feature>
<dbReference type="Proteomes" id="UP000321750">
    <property type="component" value="Unassembled WGS sequence"/>
</dbReference>
<evidence type="ECO:0000259" key="4">
    <source>
        <dbReference type="PROSITE" id="PS50043"/>
    </source>
</evidence>
<dbReference type="InterPro" id="IPR011006">
    <property type="entry name" value="CheY-like_superfamily"/>
</dbReference>
<proteinExistence type="predicted"/>
<evidence type="ECO:0000256" key="1">
    <source>
        <dbReference type="ARBA" id="ARBA00022553"/>
    </source>
</evidence>
<dbReference type="PANTHER" id="PTHR43214:SF43">
    <property type="entry name" value="TWO-COMPONENT RESPONSE REGULATOR"/>
    <property type="match status" value="1"/>
</dbReference>
<evidence type="ECO:0000313" key="6">
    <source>
        <dbReference type="EMBL" id="GEP10324.1"/>
    </source>
</evidence>
<accession>A0A512JK45</accession>
<dbReference type="CDD" id="cd17535">
    <property type="entry name" value="REC_NarL-like"/>
    <property type="match status" value="1"/>
</dbReference>